<dbReference type="RefSeq" id="WP_091565637.1">
    <property type="nucleotide sequence ID" value="NZ_FNHP01000001.1"/>
</dbReference>
<reference evidence="8" key="1">
    <citation type="submission" date="2016-10" db="EMBL/GenBank/DDBJ databases">
        <authorList>
            <person name="Varghese N."/>
            <person name="Submissions S."/>
        </authorList>
    </citation>
    <scope>NUCLEOTIDE SEQUENCE [LARGE SCALE GENOMIC DNA]</scope>
    <source>
        <strain evidence="8">EPL6</strain>
    </source>
</reference>
<keyword evidence="8" id="KW-1185">Reference proteome</keyword>
<keyword evidence="1 4" id="KW-0349">Heme</keyword>
<feature type="signal peptide" evidence="5">
    <location>
        <begin position="1"/>
        <end position="22"/>
    </location>
</feature>
<dbReference type="OrthoDB" id="3540130at2"/>
<accession>A0A1G9P7E6</accession>
<dbReference type="GO" id="GO:0046872">
    <property type="term" value="F:metal ion binding"/>
    <property type="evidence" value="ECO:0007669"/>
    <property type="project" value="UniProtKB-KW"/>
</dbReference>
<dbReference type="SUPFAM" id="SSF46626">
    <property type="entry name" value="Cytochrome c"/>
    <property type="match status" value="1"/>
</dbReference>
<dbReference type="InterPro" id="IPR036909">
    <property type="entry name" value="Cyt_c-like_dom_sf"/>
</dbReference>
<feature type="domain" description="Cytochrome c" evidence="6">
    <location>
        <begin position="32"/>
        <end position="123"/>
    </location>
</feature>
<evidence type="ECO:0000256" key="5">
    <source>
        <dbReference type="SAM" id="SignalP"/>
    </source>
</evidence>
<proteinExistence type="predicted"/>
<keyword evidence="5" id="KW-0732">Signal</keyword>
<evidence type="ECO:0000256" key="1">
    <source>
        <dbReference type="ARBA" id="ARBA00022617"/>
    </source>
</evidence>
<dbReference type="AlphaFoldDB" id="A0A1G9P7E6"/>
<evidence type="ECO:0000259" key="6">
    <source>
        <dbReference type="PROSITE" id="PS51007"/>
    </source>
</evidence>
<organism evidence="7 8">
    <name type="scientific">Oryzisolibacter propanilivorax</name>
    <dbReference type="NCBI Taxonomy" id="1527607"/>
    <lineage>
        <taxon>Bacteria</taxon>
        <taxon>Pseudomonadati</taxon>
        <taxon>Pseudomonadota</taxon>
        <taxon>Betaproteobacteria</taxon>
        <taxon>Burkholderiales</taxon>
        <taxon>Comamonadaceae</taxon>
        <taxon>Oryzisolibacter</taxon>
    </lineage>
</organism>
<feature type="chain" id="PRO_5011592216" evidence="5">
    <location>
        <begin position="23"/>
        <end position="123"/>
    </location>
</feature>
<protein>
    <submittedName>
        <fullName evidence="7">Cytochrome c</fullName>
    </submittedName>
</protein>
<dbReference type="Pfam" id="PF00034">
    <property type="entry name" value="Cytochrom_C"/>
    <property type="match status" value="1"/>
</dbReference>
<dbReference type="EMBL" id="FNHP01000001">
    <property type="protein sequence ID" value="SDL94431.1"/>
    <property type="molecule type" value="Genomic_DNA"/>
</dbReference>
<dbReference type="GO" id="GO:0020037">
    <property type="term" value="F:heme binding"/>
    <property type="evidence" value="ECO:0007669"/>
    <property type="project" value="InterPro"/>
</dbReference>
<dbReference type="PROSITE" id="PS51007">
    <property type="entry name" value="CYTC"/>
    <property type="match status" value="1"/>
</dbReference>
<dbReference type="InterPro" id="IPR009056">
    <property type="entry name" value="Cyt_c-like_dom"/>
</dbReference>
<sequence>MHAWFTPCLALAPALSIGLAMAQPREPAPARASIERGRQLLAQYQCGSCHTIPGVPAARGEVAQTLRSWGRRNYIAGRLPNRGDLLARWIVDPPALVPGTAMPRMGVSPEQARAMAAYLLSLQ</sequence>
<keyword evidence="3 4" id="KW-0408">Iron</keyword>
<dbReference type="Proteomes" id="UP000198552">
    <property type="component" value="Unassembled WGS sequence"/>
</dbReference>
<evidence type="ECO:0000313" key="8">
    <source>
        <dbReference type="Proteomes" id="UP000198552"/>
    </source>
</evidence>
<evidence type="ECO:0000313" key="7">
    <source>
        <dbReference type="EMBL" id="SDL94431.1"/>
    </source>
</evidence>
<dbReference type="STRING" id="1527607.SAMN05428957_101229"/>
<evidence type="ECO:0000256" key="4">
    <source>
        <dbReference type="PROSITE-ProRule" id="PRU00433"/>
    </source>
</evidence>
<dbReference type="Gene3D" id="1.10.760.10">
    <property type="entry name" value="Cytochrome c-like domain"/>
    <property type="match status" value="1"/>
</dbReference>
<evidence type="ECO:0000256" key="3">
    <source>
        <dbReference type="ARBA" id="ARBA00023004"/>
    </source>
</evidence>
<evidence type="ECO:0000256" key="2">
    <source>
        <dbReference type="ARBA" id="ARBA00022723"/>
    </source>
</evidence>
<gene>
    <name evidence="7" type="ORF">SAMN05428957_101229</name>
</gene>
<dbReference type="GO" id="GO:0009055">
    <property type="term" value="F:electron transfer activity"/>
    <property type="evidence" value="ECO:0007669"/>
    <property type="project" value="InterPro"/>
</dbReference>
<keyword evidence="2 4" id="KW-0479">Metal-binding</keyword>
<name>A0A1G9P7E6_9BURK</name>